<evidence type="ECO:0000256" key="1">
    <source>
        <dbReference type="SAM" id="MobiDB-lite"/>
    </source>
</evidence>
<organism evidence="3">
    <name type="scientific">Bradyrhizobium diazoefficiens</name>
    <dbReference type="NCBI Taxonomy" id="1355477"/>
    <lineage>
        <taxon>Bacteria</taxon>
        <taxon>Pseudomonadati</taxon>
        <taxon>Pseudomonadota</taxon>
        <taxon>Alphaproteobacteria</taxon>
        <taxon>Hyphomicrobiales</taxon>
        <taxon>Nitrobacteraceae</taxon>
        <taxon>Bradyrhizobium</taxon>
    </lineage>
</organism>
<dbReference type="EMBL" id="AP023092">
    <property type="protein sequence ID" value="BCE32670.1"/>
    <property type="molecule type" value="Genomic_DNA"/>
</dbReference>
<protein>
    <submittedName>
        <fullName evidence="3">Uncharacterized protein</fullName>
    </submittedName>
</protein>
<dbReference type="AlphaFoldDB" id="A0A809YVE8"/>
<reference evidence="4" key="3">
    <citation type="submission" date="2020-05" db="EMBL/GenBank/DDBJ databases">
        <title>Complete genome sequence of Bradyrhizobium diazoefficiens XF9 isolated from soybean nodule.</title>
        <authorList>
            <person name="Noda R."/>
            <person name="Kakizaki K."/>
            <person name="Minamisawa K."/>
        </authorList>
    </citation>
    <scope>NUCLEOTIDE SEQUENCE</scope>
    <source>
        <strain evidence="4">XF9</strain>
    </source>
</reference>
<dbReference type="EMBL" id="AP023098">
    <property type="protein sequence ID" value="BCE82691.1"/>
    <property type="molecule type" value="Genomic_DNA"/>
</dbReference>
<name>A0A809YVE8_9BRAD</name>
<reference evidence="3" key="2">
    <citation type="submission" date="2020-05" db="EMBL/GenBank/DDBJ databases">
        <title>Complete genome sequence of Bradyrhizobium diazoefficiens XF3 isolated from soybean nodule.</title>
        <authorList>
            <person name="Noda R."/>
            <person name="Kakizaki K."/>
            <person name="Minamisawa K."/>
        </authorList>
    </citation>
    <scope>NUCLEOTIDE SEQUENCE</scope>
    <source>
        <strain evidence="3">XF3</strain>
    </source>
</reference>
<evidence type="ECO:0000313" key="4">
    <source>
        <dbReference type="EMBL" id="BCE82691.1"/>
    </source>
</evidence>
<feature type="region of interest" description="Disordered" evidence="1">
    <location>
        <begin position="41"/>
        <end position="60"/>
    </location>
</feature>
<sequence length="84" mass="8911">MVQPTRIVCCAREGLAPAIRAATAPVASINLETVRIAPTPLLRRRPAPPNPTGPNVSWFKQSGKPCKRSGFAAERAMYGKAAVA</sequence>
<gene>
    <name evidence="2" type="ORF">XF2B_64390</name>
    <name evidence="3" type="ORF">XF3B_64820</name>
    <name evidence="4" type="ORF">XF9B_41120</name>
</gene>
<evidence type="ECO:0000313" key="2">
    <source>
        <dbReference type="EMBL" id="BCE32670.1"/>
    </source>
</evidence>
<dbReference type="EMBL" id="AP023093">
    <property type="protein sequence ID" value="BCE41451.1"/>
    <property type="molecule type" value="Genomic_DNA"/>
</dbReference>
<accession>A0A809YVE8</accession>
<evidence type="ECO:0000313" key="3">
    <source>
        <dbReference type="EMBL" id="BCE41451.1"/>
    </source>
</evidence>
<reference evidence="2" key="1">
    <citation type="submission" date="2020-05" db="EMBL/GenBank/DDBJ databases">
        <title>Complete genome sequence of Bradyrhizobium diazoefficiens XF2 isolated from soybean nodule.</title>
        <authorList>
            <person name="Noda R."/>
            <person name="Kakizaki K."/>
            <person name="Minamisawa K."/>
        </authorList>
    </citation>
    <scope>NUCLEOTIDE SEQUENCE</scope>
    <source>
        <strain evidence="2">XF2</strain>
    </source>
</reference>
<proteinExistence type="predicted"/>